<name>A0A0H4TMM7_9BACT</name>
<protein>
    <submittedName>
        <fullName evidence="1">Uncharacterized protein</fullName>
    </submittedName>
</protein>
<dbReference type="AlphaFoldDB" id="A0A0H4TMM7"/>
<organism evidence="1">
    <name type="scientific">uncultured Parcubacteria bacterium Rifle_16ft_4_minimus_2958</name>
    <dbReference type="NCBI Taxonomy" id="1665137"/>
    <lineage>
        <taxon>Bacteria</taxon>
        <taxon>Candidatus Parcubacteria</taxon>
        <taxon>environmental samples</taxon>
    </lineage>
</organism>
<sequence>MKTPDYLFACLNRKVEEMKIPFRIKNTCRGLNRILRRNHEPEVITFYELLEKIKNDDPRLLSIISPQSITEINSELKKWDTDIDKIDFSPKFKQSCIRHDAIAALPIES</sequence>
<proteinExistence type="predicted"/>
<reference evidence="1" key="1">
    <citation type="journal article" date="2015" name="ISME J.">
        <title>Aquifer environment selects for microbial species cohorts in sediment and groundwater.</title>
        <authorList>
            <person name="Hug L.A."/>
            <person name="Thomas B.C."/>
            <person name="Brown C.T."/>
            <person name="Frischkorn K.R."/>
            <person name="Williams K.H."/>
            <person name="Tringe S.G."/>
            <person name="Banfield J.F."/>
        </authorList>
    </citation>
    <scope>NUCLEOTIDE SEQUENCE</scope>
</reference>
<evidence type="ECO:0000313" key="1">
    <source>
        <dbReference type="EMBL" id="AKQ01844.1"/>
    </source>
</evidence>
<dbReference type="EMBL" id="KT006981">
    <property type="protein sequence ID" value="AKQ01844.1"/>
    <property type="molecule type" value="Genomic_DNA"/>
</dbReference>
<accession>A0A0H4TMM7</accession>